<dbReference type="AlphaFoldDB" id="A0A9P7A8A1"/>
<proteinExistence type="predicted"/>
<dbReference type="EMBL" id="JABBWD010000002">
    <property type="protein sequence ID" value="KAG1783470.1"/>
    <property type="molecule type" value="Genomic_DNA"/>
</dbReference>
<protein>
    <submittedName>
        <fullName evidence="1">Uncharacterized protein</fullName>
    </submittedName>
</protein>
<accession>A0A9P7A8A1</accession>
<reference evidence="1" key="1">
    <citation type="journal article" date="2020" name="New Phytol.">
        <title>Comparative genomics reveals dynamic genome evolution in host specialist ectomycorrhizal fungi.</title>
        <authorList>
            <person name="Lofgren L.A."/>
            <person name="Nguyen N.H."/>
            <person name="Vilgalys R."/>
            <person name="Ruytinx J."/>
            <person name="Liao H.L."/>
            <person name="Branco S."/>
            <person name="Kuo A."/>
            <person name="LaButti K."/>
            <person name="Lipzen A."/>
            <person name="Andreopoulos W."/>
            <person name="Pangilinan J."/>
            <person name="Riley R."/>
            <person name="Hundley H."/>
            <person name="Na H."/>
            <person name="Barry K."/>
            <person name="Grigoriev I.V."/>
            <person name="Stajich J.E."/>
            <person name="Kennedy P.G."/>
        </authorList>
    </citation>
    <scope>NUCLEOTIDE SEQUENCE</scope>
    <source>
        <strain evidence="1">DOB743</strain>
    </source>
</reference>
<organism evidence="1 2">
    <name type="scientific">Suillus placidus</name>
    <dbReference type="NCBI Taxonomy" id="48579"/>
    <lineage>
        <taxon>Eukaryota</taxon>
        <taxon>Fungi</taxon>
        <taxon>Dikarya</taxon>
        <taxon>Basidiomycota</taxon>
        <taxon>Agaricomycotina</taxon>
        <taxon>Agaricomycetes</taxon>
        <taxon>Agaricomycetidae</taxon>
        <taxon>Boletales</taxon>
        <taxon>Suillineae</taxon>
        <taxon>Suillaceae</taxon>
        <taxon>Suillus</taxon>
    </lineage>
</organism>
<comment type="caution">
    <text evidence="1">The sequence shown here is derived from an EMBL/GenBank/DDBJ whole genome shotgun (WGS) entry which is preliminary data.</text>
</comment>
<keyword evidence="2" id="KW-1185">Reference proteome</keyword>
<dbReference type="OrthoDB" id="4743193at2759"/>
<dbReference type="Proteomes" id="UP000714275">
    <property type="component" value="Unassembled WGS sequence"/>
</dbReference>
<evidence type="ECO:0000313" key="2">
    <source>
        <dbReference type="Proteomes" id="UP000714275"/>
    </source>
</evidence>
<evidence type="ECO:0000313" key="1">
    <source>
        <dbReference type="EMBL" id="KAG1783470.1"/>
    </source>
</evidence>
<sequence>MQATNSIRNILYALHTNQLSAAGFVQGLLNSKEPHHHTRCESLLRNAGNICSLFYHQESHESVSKWAIRTATKIMCREVTDLSHEQHELHFKASTAMVKQLKGQFMEKICFYIRMHIQQTSL</sequence>
<gene>
    <name evidence="1" type="ORF">EV702DRAFT_959152</name>
</gene>
<name>A0A9P7A8A1_9AGAM</name>